<evidence type="ECO:0000313" key="1">
    <source>
        <dbReference type="EMBL" id="EJX05842.1"/>
    </source>
</evidence>
<comment type="caution">
    <text evidence="1">The sequence shown here is derived from an EMBL/GenBank/DDBJ whole genome shotgun (WGS) entry which is preliminary data.</text>
</comment>
<dbReference type="PROSITE" id="PS51257">
    <property type="entry name" value="PROKAR_LIPOPROTEIN"/>
    <property type="match status" value="1"/>
</dbReference>
<dbReference type="AlphaFoldDB" id="J9GES5"/>
<accession>J9GES5</accession>
<keyword evidence="1" id="KW-0449">Lipoprotein</keyword>
<organism evidence="1">
    <name type="scientific">gut metagenome</name>
    <dbReference type="NCBI Taxonomy" id="749906"/>
    <lineage>
        <taxon>unclassified sequences</taxon>
        <taxon>metagenomes</taxon>
        <taxon>organismal metagenomes</taxon>
    </lineage>
</organism>
<sequence length="149" mass="15909">MRKKLFQVTALCCTMTFTACGGNSSNAADASASQTDTTTTAVTTSSSLPTGTFEGTLPCADCEGIQTQLVLHADSTYDLRSQYLGEKDGVFETSGVYHQKADKLIELVTPSSGEKTYYKVLDGSSIMLSDSLGTENQGELAPHYVLKKK</sequence>
<dbReference type="InterPro" id="IPR007298">
    <property type="entry name" value="Cu-R_lipoprotein_NlpE"/>
</dbReference>
<dbReference type="Gene3D" id="2.40.128.640">
    <property type="match status" value="1"/>
</dbReference>
<protein>
    <submittedName>
        <fullName evidence="1">Lipoprotein</fullName>
    </submittedName>
</protein>
<name>J9GES5_9ZZZZ</name>
<dbReference type="Pfam" id="PF04170">
    <property type="entry name" value="NlpE"/>
    <property type="match status" value="1"/>
</dbReference>
<gene>
    <name evidence="1" type="ORF">EVA_06051</name>
</gene>
<reference evidence="1" key="1">
    <citation type="journal article" date="2012" name="PLoS ONE">
        <title>Gene sets for utilization of primary and secondary nutrition supplies in the distal gut of endangered iberian lynx.</title>
        <authorList>
            <person name="Alcaide M."/>
            <person name="Messina E."/>
            <person name="Richter M."/>
            <person name="Bargiela R."/>
            <person name="Peplies J."/>
            <person name="Huws S.A."/>
            <person name="Newbold C.J."/>
            <person name="Golyshin P.N."/>
            <person name="Simon M.A."/>
            <person name="Lopez G."/>
            <person name="Yakimov M.M."/>
            <person name="Ferrer M."/>
        </authorList>
    </citation>
    <scope>NUCLEOTIDE SEQUENCE</scope>
</reference>
<dbReference type="EMBL" id="AMCI01001341">
    <property type="protein sequence ID" value="EJX05842.1"/>
    <property type="molecule type" value="Genomic_DNA"/>
</dbReference>
<proteinExistence type="predicted"/>